<proteinExistence type="predicted"/>
<reference evidence="2 3" key="2">
    <citation type="submission" date="2020-06" db="EMBL/GenBank/DDBJ databases">
        <title>Polyphasic characterization of a Rahnella strain isolated from tree sap.</title>
        <authorList>
            <person name="Kim I.S."/>
        </authorList>
    </citation>
    <scope>NUCLEOTIDE SEQUENCE [LARGE SCALE GENOMIC DNA]</scope>
    <source>
        <strain evidence="2 3">SAP-1</strain>
    </source>
</reference>
<dbReference type="AlphaFoldDB" id="A0A848MGE2"/>
<comment type="caution">
    <text evidence="2">The sequence shown here is derived from an EMBL/GenBank/DDBJ whole genome shotgun (WGS) entry which is preliminary data.</text>
</comment>
<reference evidence="2 3" key="1">
    <citation type="submission" date="2020-01" db="EMBL/GenBank/DDBJ databases">
        <authorList>
            <person name="Lee S.D."/>
        </authorList>
    </citation>
    <scope>NUCLEOTIDE SEQUENCE [LARGE SCALE GENOMIC DNA]</scope>
    <source>
        <strain evidence="2 3">SAP-1</strain>
    </source>
</reference>
<organism evidence="2 3">
    <name type="scientific">Rouxiella aceris</name>
    <dbReference type="NCBI Taxonomy" id="2703884"/>
    <lineage>
        <taxon>Bacteria</taxon>
        <taxon>Pseudomonadati</taxon>
        <taxon>Pseudomonadota</taxon>
        <taxon>Gammaproteobacteria</taxon>
        <taxon>Enterobacterales</taxon>
        <taxon>Yersiniaceae</taxon>
        <taxon>Rouxiella</taxon>
    </lineage>
</organism>
<accession>A0A848MGE2</accession>
<evidence type="ECO:0008006" key="4">
    <source>
        <dbReference type="Google" id="ProtNLM"/>
    </source>
</evidence>
<dbReference type="EMBL" id="JAADJU010000002">
    <property type="protein sequence ID" value="NMP26092.1"/>
    <property type="molecule type" value="Genomic_DNA"/>
</dbReference>
<evidence type="ECO:0000256" key="1">
    <source>
        <dbReference type="SAM" id="SignalP"/>
    </source>
</evidence>
<dbReference type="Proteomes" id="UP000585363">
    <property type="component" value="Unassembled WGS sequence"/>
</dbReference>
<name>A0A848MGE2_9GAMM</name>
<protein>
    <recommendedName>
        <fullName evidence="4">Shiga toxin A subunit</fullName>
    </recommendedName>
</protein>
<dbReference type="RefSeq" id="WP_169401791.1">
    <property type="nucleotide sequence ID" value="NZ_JAADJU010000002.1"/>
</dbReference>
<keyword evidence="1" id="KW-0732">Signal</keyword>
<evidence type="ECO:0000313" key="2">
    <source>
        <dbReference type="EMBL" id="NMP26092.1"/>
    </source>
</evidence>
<evidence type="ECO:0000313" key="3">
    <source>
        <dbReference type="Proteomes" id="UP000585363"/>
    </source>
</evidence>
<gene>
    <name evidence="2" type="ORF">GW590_04295</name>
</gene>
<sequence length="148" mass="16777">MKAAVFLFLFILSPACLAYGGPKCQTISPTIVEHMTLAMEQDFRLPRDSFVAEKTSVEFLYSKVTDQPVAFFIAQALQKRREGAVYDDSPVSLNEKEKALWSDSTNLIIKITYENKQGKLNSFITSSLLSDIDCSIRFNGYLVMQRQF</sequence>
<feature type="signal peptide" evidence="1">
    <location>
        <begin position="1"/>
        <end position="18"/>
    </location>
</feature>
<keyword evidence="3" id="KW-1185">Reference proteome</keyword>
<feature type="chain" id="PRO_5032271855" description="Shiga toxin A subunit" evidence="1">
    <location>
        <begin position="19"/>
        <end position="148"/>
    </location>
</feature>